<sequence length="69" mass="8047">MPPLGGKYVRNSNMAVYRGFDPLKVKTELKELKDLVKKQDKRIKELEERLSTLENSDDEDEENKTAEHV</sequence>
<evidence type="ECO:0000313" key="3">
    <source>
        <dbReference type="Proteomes" id="UP001217089"/>
    </source>
</evidence>
<organism evidence="2 3">
    <name type="scientific">Tegillarca granosa</name>
    <name type="common">Malaysian cockle</name>
    <name type="synonym">Anadara granosa</name>
    <dbReference type="NCBI Taxonomy" id="220873"/>
    <lineage>
        <taxon>Eukaryota</taxon>
        <taxon>Metazoa</taxon>
        <taxon>Spiralia</taxon>
        <taxon>Lophotrochozoa</taxon>
        <taxon>Mollusca</taxon>
        <taxon>Bivalvia</taxon>
        <taxon>Autobranchia</taxon>
        <taxon>Pteriomorphia</taxon>
        <taxon>Arcoida</taxon>
        <taxon>Arcoidea</taxon>
        <taxon>Arcidae</taxon>
        <taxon>Tegillarca</taxon>
    </lineage>
</organism>
<name>A0ABQ9F537_TEGGR</name>
<reference evidence="2 3" key="1">
    <citation type="submission" date="2022-12" db="EMBL/GenBank/DDBJ databases">
        <title>Chromosome-level genome of Tegillarca granosa.</title>
        <authorList>
            <person name="Kim J."/>
        </authorList>
    </citation>
    <scope>NUCLEOTIDE SEQUENCE [LARGE SCALE GENOMIC DNA]</scope>
    <source>
        <strain evidence="2">Teg-2019</strain>
        <tissue evidence="2">Adductor muscle</tissue>
    </source>
</reference>
<gene>
    <name evidence="2" type="ORF">KUTeg_009860</name>
</gene>
<feature type="region of interest" description="Disordered" evidence="1">
    <location>
        <begin position="47"/>
        <end position="69"/>
    </location>
</feature>
<protein>
    <submittedName>
        <fullName evidence="2">Uncharacterized protein</fullName>
    </submittedName>
</protein>
<keyword evidence="3" id="KW-1185">Reference proteome</keyword>
<dbReference type="Proteomes" id="UP001217089">
    <property type="component" value="Unassembled WGS sequence"/>
</dbReference>
<proteinExistence type="predicted"/>
<comment type="caution">
    <text evidence="2">The sequence shown here is derived from an EMBL/GenBank/DDBJ whole genome shotgun (WGS) entry which is preliminary data.</text>
</comment>
<dbReference type="EMBL" id="JARBDR010000440">
    <property type="protein sequence ID" value="KAJ8312487.1"/>
    <property type="molecule type" value="Genomic_DNA"/>
</dbReference>
<evidence type="ECO:0000256" key="1">
    <source>
        <dbReference type="SAM" id="MobiDB-lite"/>
    </source>
</evidence>
<evidence type="ECO:0000313" key="2">
    <source>
        <dbReference type="EMBL" id="KAJ8312487.1"/>
    </source>
</evidence>
<accession>A0ABQ9F537</accession>